<keyword evidence="2" id="KW-1185">Reference proteome</keyword>
<organism evidence="1 2">
    <name type="scientific">Oceanibacterium hippocampi</name>
    <dbReference type="NCBI Taxonomy" id="745714"/>
    <lineage>
        <taxon>Bacteria</taxon>
        <taxon>Pseudomonadati</taxon>
        <taxon>Pseudomonadota</taxon>
        <taxon>Alphaproteobacteria</taxon>
        <taxon>Sneathiellales</taxon>
        <taxon>Sneathiellaceae</taxon>
        <taxon>Oceanibacterium</taxon>
    </lineage>
</organism>
<name>A0A1Y5T712_9PROT</name>
<accession>A0A1Y5T712</accession>
<sequence length="231" mass="24207">MIKLVPLPRRSPLHRRLDGLGAEWSFQGDAEVARHFGDPEGERTAAGRLALVDLSALPRGGYKGPAAIGWLAGLGALIGPEHNRAYPQADGSLIAKLAPTEAFILGPADGPADLLAAWEGAWNAEAADGAWPMPRRDSHCWFFLAGEAAPAMFAKLCAVDLRERAFPLHAVAQTSVARTNAILVSGEIGGHRGAHLLADSASADYLFGVFLDAMDEFDGRPAGLAAIGALG</sequence>
<evidence type="ECO:0000313" key="1">
    <source>
        <dbReference type="EMBL" id="SLN57318.1"/>
    </source>
</evidence>
<dbReference type="EMBL" id="FWFR01000002">
    <property type="protein sequence ID" value="SLN57318.1"/>
    <property type="molecule type" value="Genomic_DNA"/>
</dbReference>
<dbReference type="InterPro" id="IPR027266">
    <property type="entry name" value="TrmE/GcvT-like"/>
</dbReference>
<dbReference type="InParanoid" id="A0A1Y5T712"/>
<dbReference type="Gene3D" id="3.30.1360.120">
    <property type="entry name" value="Probable tRNA modification gtpase trme, domain 1"/>
    <property type="match status" value="1"/>
</dbReference>
<dbReference type="SUPFAM" id="SSF103025">
    <property type="entry name" value="Folate-binding domain"/>
    <property type="match status" value="1"/>
</dbReference>
<proteinExistence type="predicted"/>
<dbReference type="AlphaFoldDB" id="A0A1Y5T712"/>
<gene>
    <name evidence="1" type="ORF">OCH7691_02500</name>
</gene>
<dbReference type="Proteomes" id="UP000193200">
    <property type="component" value="Unassembled WGS sequence"/>
</dbReference>
<reference evidence="1 2" key="1">
    <citation type="submission" date="2017-03" db="EMBL/GenBank/DDBJ databases">
        <authorList>
            <person name="Afonso C.L."/>
            <person name="Miller P.J."/>
            <person name="Scott M.A."/>
            <person name="Spackman E."/>
            <person name="Goraichik I."/>
            <person name="Dimitrov K.M."/>
            <person name="Suarez D.L."/>
            <person name="Swayne D.E."/>
        </authorList>
    </citation>
    <scope>NUCLEOTIDE SEQUENCE [LARGE SCALE GENOMIC DNA]</scope>
    <source>
        <strain evidence="1 2">CECT 7691</strain>
    </source>
</reference>
<dbReference type="OrthoDB" id="9179874at2"/>
<protein>
    <recommendedName>
        <fullName evidence="3">Sarcosine oxidase, gamma subunit family</fullName>
    </recommendedName>
</protein>
<evidence type="ECO:0000313" key="2">
    <source>
        <dbReference type="Proteomes" id="UP000193200"/>
    </source>
</evidence>
<dbReference type="RefSeq" id="WP_085883847.1">
    <property type="nucleotide sequence ID" value="NZ_FWFR01000002.1"/>
</dbReference>
<evidence type="ECO:0008006" key="3">
    <source>
        <dbReference type="Google" id="ProtNLM"/>
    </source>
</evidence>